<dbReference type="EMBL" id="PEYD01000039">
    <property type="protein sequence ID" value="PIS39426.1"/>
    <property type="molecule type" value="Genomic_DNA"/>
</dbReference>
<comment type="caution">
    <text evidence="3">The sequence shown here is derived from an EMBL/GenBank/DDBJ whole genome shotgun (WGS) entry which is preliminary data.</text>
</comment>
<dbReference type="PANTHER" id="PTHR30255">
    <property type="entry name" value="SINGLE-STRANDED-DNA-SPECIFIC EXONUCLEASE RECJ"/>
    <property type="match status" value="1"/>
</dbReference>
<proteinExistence type="predicted"/>
<name>A0A2H0YLY0_9BACT</name>
<evidence type="ECO:0000313" key="3">
    <source>
        <dbReference type="EMBL" id="PIS39426.1"/>
    </source>
</evidence>
<dbReference type="InterPro" id="IPR038763">
    <property type="entry name" value="DHH_sf"/>
</dbReference>
<feature type="domain" description="DHHA1" evidence="2">
    <location>
        <begin position="298"/>
        <end position="379"/>
    </location>
</feature>
<evidence type="ECO:0000259" key="1">
    <source>
        <dbReference type="Pfam" id="PF01368"/>
    </source>
</evidence>
<dbReference type="PANTHER" id="PTHR30255:SF2">
    <property type="entry name" value="SINGLE-STRANDED-DNA-SPECIFIC EXONUCLEASE RECJ"/>
    <property type="match status" value="1"/>
</dbReference>
<dbReference type="SUPFAM" id="SSF64182">
    <property type="entry name" value="DHH phosphoesterases"/>
    <property type="match status" value="1"/>
</dbReference>
<dbReference type="AlphaFoldDB" id="A0A2H0YLY0"/>
<dbReference type="Proteomes" id="UP000230088">
    <property type="component" value="Unassembled WGS sequence"/>
</dbReference>
<dbReference type="Gene3D" id="3.10.310.30">
    <property type="match status" value="1"/>
</dbReference>
<accession>A0A2H0YLY0</accession>
<protein>
    <recommendedName>
        <fullName evidence="5">DDH domain-containing protein</fullName>
    </recommendedName>
</protein>
<dbReference type="InterPro" id="IPR001667">
    <property type="entry name" value="DDH_dom"/>
</dbReference>
<dbReference type="GO" id="GO:0004527">
    <property type="term" value="F:exonuclease activity"/>
    <property type="evidence" value="ECO:0007669"/>
    <property type="project" value="UniProtKB-KW"/>
</dbReference>
<dbReference type="Pfam" id="PF01368">
    <property type="entry name" value="DHH"/>
    <property type="match status" value="1"/>
</dbReference>
<gene>
    <name evidence="3" type="ORF">COT33_02065</name>
</gene>
<evidence type="ECO:0008006" key="5">
    <source>
        <dbReference type="Google" id="ProtNLM"/>
    </source>
</evidence>
<evidence type="ECO:0000313" key="4">
    <source>
        <dbReference type="Proteomes" id="UP000230088"/>
    </source>
</evidence>
<dbReference type="GO" id="GO:0003676">
    <property type="term" value="F:nucleic acid binding"/>
    <property type="evidence" value="ECO:0007669"/>
    <property type="project" value="InterPro"/>
</dbReference>
<dbReference type="Gene3D" id="3.90.1640.30">
    <property type="match status" value="1"/>
</dbReference>
<sequence length="382" mass="42904">MEIKNLRKAAERILEAIGKKEKIILYGDADLDGVTSVIILKETVRNLGGEIAAVYFSDREKEGYGISESGLNYLKKFSPSLLIAMDLGITNFEEVKLARKLGFEVIIIDHHEVIDKLPQAKIIVDPRQEGEEYPCKDLAAVGLVFKLAEFLLKEKLTAHLRQNFLELAALATIADMMPPVEENKAIIEEGKASLENSWRPGIWTFFETEPIKTLPDLSQKISKIISILNVREVKNRLPASYRLLTCSSLKDAKGLIEDLFEKNEGRKEMVKEMTEEIEKIISSQEPIIFSGGPEFEFTLIPSVASALCRKYKVPTFIFKKLEKDSLGTVRSPSGINSVSLMKKCSEHLLSFGGHPPASGFCLKNENLEKFKTCLIKEIKDIR</sequence>
<evidence type="ECO:0000259" key="2">
    <source>
        <dbReference type="Pfam" id="PF02272"/>
    </source>
</evidence>
<organism evidence="3 4">
    <name type="scientific">Candidatus Nealsonbacteria bacterium CG08_land_8_20_14_0_20_38_20</name>
    <dbReference type="NCBI Taxonomy" id="1974705"/>
    <lineage>
        <taxon>Bacteria</taxon>
        <taxon>Candidatus Nealsoniibacteriota</taxon>
    </lineage>
</organism>
<dbReference type="InterPro" id="IPR003156">
    <property type="entry name" value="DHHA1_dom"/>
</dbReference>
<feature type="domain" description="DDH" evidence="1">
    <location>
        <begin position="22"/>
        <end position="172"/>
    </location>
</feature>
<dbReference type="InterPro" id="IPR051673">
    <property type="entry name" value="SSDNA_exonuclease_RecJ"/>
</dbReference>
<dbReference type="Pfam" id="PF02272">
    <property type="entry name" value="DHHA1"/>
    <property type="match status" value="1"/>
</dbReference>
<reference evidence="4" key="1">
    <citation type="submission" date="2017-09" db="EMBL/GenBank/DDBJ databases">
        <title>Depth-based differentiation of microbial function through sediment-hosted aquifers and enrichment of novel symbionts in the deep terrestrial subsurface.</title>
        <authorList>
            <person name="Probst A.J."/>
            <person name="Ladd B."/>
            <person name="Jarett J.K."/>
            <person name="Geller-Mcgrath D.E."/>
            <person name="Sieber C.M.K."/>
            <person name="Emerson J.B."/>
            <person name="Anantharaman K."/>
            <person name="Thomas B.C."/>
            <person name="Malmstrom R."/>
            <person name="Stieglmeier M."/>
            <person name="Klingl A."/>
            <person name="Woyke T."/>
            <person name="Ryan C.M."/>
            <person name="Banfield J.F."/>
        </authorList>
    </citation>
    <scope>NUCLEOTIDE SEQUENCE [LARGE SCALE GENOMIC DNA]</scope>
</reference>